<evidence type="ECO:0000313" key="7">
    <source>
        <dbReference type="EMBL" id="AXL04917.1"/>
    </source>
</evidence>
<feature type="transmembrane region" description="Helical" evidence="6">
    <location>
        <begin position="85"/>
        <end position="105"/>
    </location>
</feature>
<feature type="transmembrane region" description="Helical" evidence="6">
    <location>
        <begin position="364"/>
        <end position="388"/>
    </location>
</feature>
<feature type="transmembrane region" description="Helical" evidence="6">
    <location>
        <begin position="176"/>
        <end position="197"/>
    </location>
</feature>
<dbReference type="GO" id="GO:0005886">
    <property type="term" value="C:plasma membrane"/>
    <property type="evidence" value="ECO:0007669"/>
    <property type="project" value="UniProtKB-SubCell"/>
</dbReference>
<feature type="transmembrane region" description="Helical" evidence="6">
    <location>
        <begin position="301"/>
        <end position="324"/>
    </location>
</feature>
<dbReference type="InterPro" id="IPR050833">
    <property type="entry name" value="Poly_Biosynth_Transport"/>
</dbReference>
<feature type="transmembrane region" description="Helical" evidence="6">
    <location>
        <begin position="260"/>
        <end position="280"/>
    </location>
</feature>
<name>A0A346ACF5_AERHY</name>
<feature type="transmembrane region" description="Helical" evidence="6">
    <location>
        <begin position="117"/>
        <end position="138"/>
    </location>
</feature>
<sequence>MRRLLTVTAFTALLTLLRMVAGFIIAKVVAVYTGPTGMAMLGQVQSMVGMLNGLVTAPAGNGVVRFTAEHQANGYEACAPWWKAAIQWIGILLGVVIPLGFLLAKPLSIWLFGNPDYIWLVIISCCALPFSAANTLIASVINGQQQYRRYVIAGMISVCVTTVVMIGLVIKSNLHGALIAAAINSSISGLVMLIISLRQPWFKMRYWWGKTEHIHRKAIGGYVLMAVTSALTAPVALILIRNILVANVGWEVAGYWQAVWKISEAYLAVITMALGTYYLPRLSSLNNVTAIKAEIIGTAKIIMPLVAISAGGVYLCRDIAISLLFTSTFSPARELFSIQLVGDVIKIASWLVAYPMLSRGAVKWFVSTEIIFSLSFVILSWLFIIHIGVDGVNIAYALNYALYFLFFVVNFDKIAK</sequence>
<evidence type="ECO:0000256" key="5">
    <source>
        <dbReference type="ARBA" id="ARBA00023136"/>
    </source>
</evidence>
<feature type="transmembrane region" description="Helical" evidence="6">
    <location>
        <begin position="150"/>
        <end position="170"/>
    </location>
</feature>
<keyword evidence="5 6" id="KW-0472">Membrane</keyword>
<reference evidence="7" key="1">
    <citation type="submission" date="2018-06" db="EMBL/GenBank/DDBJ databases">
        <title>Genetic diversity of the Aeromonas Hydrophila O antigens and development of a suspension array for serotype detection.</title>
        <authorList>
            <person name="Cao H."/>
            <person name="Liu B."/>
        </authorList>
    </citation>
    <scope>NUCLEOTIDE SEQUENCE</scope>
    <source>
        <strain evidence="7">G5181</strain>
    </source>
</reference>
<evidence type="ECO:0000256" key="3">
    <source>
        <dbReference type="ARBA" id="ARBA00022692"/>
    </source>
</evidence>
<dbReference type="CDD" id="cd13125">
    <property type="entry name" value="MATE_like_10"/>
    <property type="match status" value="1"/>
</dbReference>
<comment type="subcellular location">
    <subcellularLocation>
        <location evidence="1">Cell membrane</location>
        <topology evidence="1">Multi-pass membrane protein</topology>
    </subcellularLocation>
</comment>
<keyword evidence="2" id="KW-1003">Cell membrane</keyword>
<evidence type="ECO:0000256" key="2">
    <source>
        <dbReference type="ARBA" id="ARBA00022475"/>
    </source>
</evidence>
<feature type="transmembrane region" description="Helical" evidence="6">
    <location>
        <begin position="46"/>
        <end position="64"/>
    </location>
</feature>
<feature type="transmembrane region" description="Helical" evidence="6">
    <location>
        <begin position="394"/>
        <end position="411"/>
    </location>
</feature>
<accession>A0A346ACF5</accession>
<proteinExistence type="predicted"/>
<dbReference type="InterPro" id="IPR044550">
    <property type="entry name" value="WzxE"/>
</dbReference>
<dbReference type="GO" id="GO:0009246">
    <property type="term" value="P:enterobacterial common antigen biosynthetic process"/>
    <property type="evidence" value="ECO:0007669"/>
    <property type="project" value="InterPro"/>
</dbReference>
<dbReference type="EMBL" id="MH449677">
    <property type="protein sequence ID" value="AXL04917.1"/>
    <property type="molecule type" value="Genomic_DNA"/>
</dbReference>
<keyword evidence="3 6" id="KW-0812">Transmembrane</keyword>
<evidence type="ECO:0000256" key="6">
    <source>
        <dbReference type="SAM" id="Phobius"/>
    </source>
</evidence>
<evidence type="ECO:0000256" key="4">
    <source>
        <dbReference type="ARBA" id="ARBA00022989"/>
    </source>
</evidence>
<evidence type="ECO:0000256" key="1">
    <source>
        <dbReference type="ARBA" id="ARBA00004651"/>
    </source>
</evidence>
<protein>
    <submittedName>
        <fullName evidence="7">O antigen flippase</fullName>
    </submittedName>
</protein>
<feature type="transmembrane region" description="Helical" evidence="6">
    <location>
        <begin position="218"/>
        <end position="240"/>
    </location>
</feature>
<dbReference type="PANTHER" id="PTHR30250">
    <property type="entry name" value="PST FAMILY PREDICTED COLANIC ACID TRANSPORTER"/>
    <property type="match status" value="1"/>
</dbReference>
<gene>
    <name evidence="7" type="primary">wzx</name>
</gene>
<organism evidence="7">
    <name type="scientific">Aeromonas hydrophila</name>
    <dbReference type="NCBI Taxonomy" id="644"/>
    <lineage>
        <taxon>Bacteria</taxon>
        <taxon>Pseudomonadati</taxon>
        <taxon>Pseudomonadota</taxon>
        <taxon>Gammaproteobacteria</taxon>
        <taxon>Aeromonadales</taxon>
        <taxon>Aeromonadaceae</taxon>
        <taxon>Aeromonas</taxon>
    </lineage>
</organism>
<keyword evidence="4 6" id="KW-1133">Transmembrane helix</keyword>
<dbReference type="PANTHER" id="PTHR30250:SF30">
    <property type="entry name" value="LIPID III FLIPPASE"/>
    <property type="match status" value="1"/>
</dbReference>
<feature type="transmembrane region" description="Helical" evidence="6">
    <location>
        <begin position="336"/>
        <end position="357"/>
    </location>
</feature>
<dbReference type="AlphaFoldDB" id="A0A346ACF5"/>